<accession>A0ABR1ZEU2</accession>
<keyword evidence="2" id="KW-1185">Reference proteome</keyword>
<comment type="caution">
    <text evidence="1">The sequence shown here is derived from an EMBL/GenBank/DDBJ whole genome shotgun (WGS) entry which is preliminary data.</text>
</comment>
<dbReference type="EMBL" id="JBBPBM010002393">
    <property type="protein sequence ID" value="KAK8478908.1"/>
    <property type="molecule type" value="Genomic_DNA"/>
</dbReference>
<gene>
    <name evidence="1" type="ORF">V6N12_032815</name>
</gene>
<dbReference type="Proteomes" id="UP001472677">
    <property type="component" value="Unassembled WGS sequence"/>
</dbReference>
<name>A0ABR1ZEU2_9ROSI</name>
<evidence type="ECO:0000313" key="1">
    <source>
        <dbReference type="EMBL" id="KAK8478908.1"/>
    </source>
</evidence>
<reference evidence="1 2" key="1">
    <citation type="journal article" date="2024" name="G3 (Bethesda)">
        <title>Genome assembly of Hibiscus sabdariffa L. provides insights into metabolisms of medicinal natural products.</title>
        <authorList>
            <person name="Kim T."/>
        </authorList>
    </citation>
    <scope>NUCLEOTIDE SEQUENCE [LARGE SCALE GENOMIC DNA]</scope>
    <source>
        <strain evidence="1">TK-2024</strain>
        <tissue evidence="1">Old leaves</tissue>
    </source>
</reference>
<organism evidence="1 2">
    <name type="scientific">Hibiscus sabdariffa</name>
    <name type="common">roselle</name>
    <dbReference type="NCBI Taxonomy" id="183260"/>
    <lineage>
        <taxon>Eukaryota</taxon>
        <taxon>Viridiplantae</taxon>
        <taxon>Streptophyta</taxon>
        <taxon>Embryophyta</taxon>
        <taxon>Tracheophyta</taxon>
        <taxon>Spermatophyta</taxon>
        <taxon>Magnoliopsida</taxon>
        <taxon>eudicotyledons</taxon>
        <taxon>Gunneridae</taxon>
        <taxon>Pentapetalae</taxon>
        <taxon>rosids</taxon>
        <taxon>malvids</taxon>
        <taxon>Malvales</taxon>
        <taxon>Malvaceae</taxon>
        <taxon>Malvoideae</taxon>
        <taxon>Hibiscus</taxon>
    </lineage>
</organism>
<protein>
    <submittedName>
        <fullName evidence="1">Uncharacterized protein</fullName>
    </submittedName>
</protein>
<proteinExistence type="predicted"/>
<sequence length="218" mass="24168">MGEYPLKTVILGISTCGYVTCSASVPSILKQWRLDEASSRSRAIGSPQLPLTLAMENIRAPSLSHVIGIMVIEKQATRFALSYGERLCVPGKWKQSYGGKMVLCVLNIIPLFYLQLLVHLGPFTLTCVAGNLKAIPLQSRFTLVLRFGISPPLRFLDMLIPFLMLLGYNLPGSYNTIELFIGDAQVEVRIHVCNDKKADDLWHESSASNMPTIDKKRG</sequence>
<evidence type="ECO:0000313" key="2">
    <source>
        <dbReference type="Proteomes" id="UP001472677"/>
    </source>
</evidence>